<evidence type="ECO:0000313" key="1">
    <source>
        <dbReference type="EMBL" id="UXH31100.1"/>
    </source>
</evidence>
<dbReference type="InterPro" id="IPR037175">
    <property type="entry name" value="KFase_sf"/>
</dbReference>
<dbReference type="RefSeq" id="WP_074359131.1">
    <property type="nucleotide sequence ID" value="NZ_CP104550.1"/>
</dbReference>
<dbReference type="PANTHER" id="PTHR31118:SF32">
    <property type="entry name" value="KYNURENINE FORMAMIDASE"/>
    <property type="match status" value="1"/>
</dbReference>
<dbReference type="SUPFAM" id="SSF102198">
    <property type="entry name" value="Putative cyclase"/>
    <property type="match status" value="1"/>
</dbReference>
<dbReference type="GeneID" id="75106790"/>
<name>A0A9E7UL56_METWO</name>
<sequence>MKFIDLTHRFEDGMPVFPGDPHVRILETRNDYILSRIEAGMHAGTHIDAPRHAGYPGTVETISLERLTGTGFLTSPEGIKSHVPGGIAVVRTGWSSRWGSEDYFINYPFLSMEIADELLDADVKGVCMEGPSVDRHGEMEIHRKLLKNGVWIVENIKNTELLPERFRLFAVPLAAAAEASPARVFAVLE</sequence>
<dbReference type="Proteomes" id="UP001065373">
    <property type="component" value="Chromosome"/>
</dbReference>
<dbReference type="Pfam" id="PF04199">
    <property type="entry name" value="Cyclase"/>
    <property type="match status" value="2"/>
</dbReference>
<dbReference type="InterPro" id="IPR007325">
    <property type="entry name" value="KFase/CYL"/>
</dbReference>
<accession>A0A9E7UL56</accession>
<gene>
    <name evidence="1" type="ORF">N5910_06020</name>
</gene>
<dbReference type="Gene3D" id="3.50.30.50">
    <property type="entry name" value="Putative cyclase"/>
    <property type="match status" value="1"/>
</dbReference>
<dbReference type="AlphaFoldDB" id="A0A9E7UL56"/>
<dbReference type="GO" id="GO:0004061">
    <property type="term" value="F:arylformamidase activity"/>
    <property type="evidence" value="ECO:0007669"/>
    <property type="project" value="InterPro"/>
</dbReference>
<reference evidence="1" key="1">
    <citation type="submission" date="2022-09" db="EMBL/GenBank/DDBJ databases">
        <title>Characterization of three MwoI isoschizomers from sequenced genome and metagenomes.</title>
        <authorList>
            <person name="Fomenkov A."/>
            <person name="Xu S.Y."/>
            <person name="Roberts R.J."/>
        </authorList>
    </citation>
    <scope>NUCLEOTIDE SEQUENCE</scope>
    <source>
        <strain evidence="1">DSM 2970</strain>
    </source>
</reference>
<dbReference type="PANTHER" id="PTHR31118">
    <property type="entry name" value="CYCLASE-LIKE PROTEIN 2"/>
    <property type="match status" value="1"/>
</dbReference>
<proteinExistence type="predicted"/>
<dbReference type="GO" id="GO:0019441">
    <property type="term" value="P:L-tryptophan catabolic process to kynurenine"/>
    <property type="evidence" value="ECO:0007669"/>
    <property type="project" value="InterPro"/>
</dbReference>
<dbReference type="KEGG" id="mwo:MWSIV6_1173"/>
<protein>
    <submittedName>
        <fullName evidence="1">Cyclase family protein</fullName>
    </submittedName>
</protein>
<organism evidence="1">
    <name type="scientific">Methanothermobacter wolfeii</name>
    <name type="common">Methanobacterium wolfei</name>
    <dbReference type="NCBI Taxonomy" id="145261"/>
    <lineage>
        <taxon>Archaea</taxon>
        <taxon>Methanobacteriati</taxon>
        <taxon>Methanobacteriota</taxon>
        <taxon>Methanomada group</taxon>
        <taxon>Methanobacteria</taxon>
        <taxon>Methanobacteriales</taxon>
        <taxon>Methanobacteriaceae</taxon>
        <taxon>Methanothermobacter</taxon>
    </lineage>
</organism>
<dbReference type="EMBL" id="CP104550">
    <property type="protein sequence ID" value="UXH31100.1"/>
    <property type="molecule type" value="Genomic_DNA"/>
</dbReference>